<keyword evidence="9 12" id="KW-0456">Lyase</keyword>
<comment type="catalytic activity">
    <reaction evidence="11 12">
        <text>L-aspartate 4-semialdehyde + pyruvate = (2S,4S)-4-hydroxy-2,3,4,5-tetrahydrodipicolinate + H2O + H(+)</text>
        <dbReference type="Rhea" id="RHEA:34171"/>
        <dbReference type="ChEBI" id="CHEBI:15361"/>
        <dbReference type="ChEBI" id="CHEBI:15377"/>
        <dbReference type="ChEBI" id="CHEBI:15378"/>
        <dbReference type="ChEBI" id="CHEBI:67139"/>
        <dbReference type="ChEBI" id="CHEBI:537519"/>
        <dbReference type="EC" id="4.3.3.7"/>
    </reaction>
</comment>
<dbReference type="GO" id="GO:0008840">
    <property type="term" value="F:4-hydroxy-tetrahydrodipicolinate synthase activity"/>
    <property type="evidence" value="ECO:0007669"/>
    <property type="project" value="UniProtKB-UniRule"/>
</dbReference>
<dbReference type="GO" id="GO:0009089">
    <property type="term" value="P:lysine biosynthetic process via diaminopimelate"/>
    <property type="evidence" value="ECO:0007669"/>
    <property type="project" value="UniProtKB-UniRule"/>
</dbReference>
<evidence type="ECO:0000313" key="17">
    <source>
        <dbReference type="EMBL" id="QIW11382.1"/>
    </source>
</evidence>
<dbReference type="SUPFAM" id="SSF51569">
    <property type="entry name" value="Aldolase"/>
    <property type="match status" value="1"/>
</dbReference>
<keyword evidence="8 12" id="KW-0457">Lysine biosynthesis</keyword>
<evidence type="ECO:0000256" key="5">
    <source>
        <dbReference type="ARBA" id="ARBA00022490"/>
    </source>
</evidence>
<comment type="caution">
    <text evidence="12">Was originally thought to be a dihydrodipicolinate synthase (DHDPS), catalyzing the condensation of (S)-aspartate-beta-semialdehyde [(S)-ASA] and pyruvate to dihydrodipicolinate (DHDP). However, it was shown in E.coli that the product of the enzymatic reaction is not dihydrodipicolinate but in fact (4S)-4-hydroxy-2,3,4,5-tetrahydro-(2S)-dipicolinic acid (HTPA), and that the consecutive dehydration reaction leading to DHDP is not spontaneous but catalyzed by DapB.</text>
</comment>
<feature type="site" description="Part of a proton relay during catalysis" evidence="12">
    <location>
        <position position="45"/>
    </location>
</feature>
<evidence type="ECO:0000256" key="1">
    <source>
        <dbReference type="ARBA" id="ARBA00003294"/>
    </source>
</evidence>
<feature type="active site" description="Schiff-base intermediate with substrate" evidence="12 14">
    <location>
        <position position="161"/>
    </location>
</feature>
<proteinExistence type="inferred from homology"/>
<feature type="binding site" evidence="12 15">
    <location>
        <position position="202"/>
    </location>
    <ligand>
        <name>pyruvate</name>
        <dbReference type="ChEBI" id="CHEBI:15361"/>
    </ligand>
</feature>
<dbReference type="Proteomes" id="UP000251120">
    <property type="component" value="Chromosome"/>
</dbReference>
<dbReference type="AlphaFoldDB" id="A0A2Z4XWC6"/>
<evidence type="ECO:0000256" key="7">
    <source>
        <dbReference type="ARBA" id="ARBA00022915"/>
    </source>
</evidence>
<dbReference type="NCBIfam" id="TIGR00674">
    <property type="entry name" value="dapA"/>
    <property type="match status" value="1"/>
</dbReference>
<dbReference type="EMBL" id="CP043424">
    <property type="protein sequence ID" value="QIW11382.1"/>
    <property type="molecule type" value="Genomic_DNA"/>
</dbReference>
<protein>
    <recommendedName>
        <fullName evidence="4 12">4-hydroxy-tetrahydrodipicolinate synthase</fullName>
        <shortName evidence="12">HTPA synthase</shortName>
        <ecNumber evidence="4 12">4.3.3.7</ecNumber>
    </recommendedName>
</protein>
<feature type="site" description="Part of a proton relay during catalysis" evidence="12">
    <location>
        <position position="107"/>
    </location>
</feature>
<dbReference type="Gene3D" id="3.20.20.70">
    <property type="entry name" value="Aldolase class I"/>
    <property type="match status" value="1"/>
</dbReference>
<dbReference type="EMBL" id="CP021781">
    <property type="protein sequence ID" value="AXA33154.1"/>
    <property type="molecule type" value="Genomic_DNA"/>
</dbReference>
<comment type="similarity">
    <text evidence="3 12 13">Belongs to the DapA family.</text>
</comment>
<dbReference type="Pfam" id="PF00701">
    <property type="entry name" value="DHDPS"/>
    <property type="match status" value="1"/>
</dbReference>
<feature type="active site" description="Proton donor/acceptor" evidence="12 14">
    <location>
        <position position="133"/>
    </location>
</feature>
<comment type="subcellular location">
    <subcellularLocation>
        <location evidence="12">Cytoplasm</location>
    </subcellularLocation>
</comment>
<evidence type="ECO:0000256" key="8">
    <source>
        <dbReference type="ARBA" id="ARBA00023154"/>
    </source>
</evidence>
<dbReference type="InterPro" id="IPR002220">
    <property type="entry name" value="DapA-like"/>
</dbReference>
<keyword evidence="6 12" id="KW-0028">Amino-acid biosynthesis</keyword>
<reference evidence="16 18" key="1">
    <citation type="submission" date="2017-06" db="EMBL/GenBank/DDBJ databases">
        <title>Complete genome of Francisella adeliensis.</title>
        <authorList>
            <person name="Vallesi A."/>
            <person name="Sjodin A."/>
        </authorList>
    </citation>
    <scope>NUCLEOTIDE SEQUENCE [LARGE SCALE GENOMIC DNA]</scope>
    <source>
        <strain evidence="16 18">FDC440</strain>
    </source>
</reference>
<keyword evidence="7 12" id="KW-0220">Diaminopimelate biosynthesis</keyword>
<accession>A0A2Z4XWC6</accession>
<dbReference type="PROSITE" id="PS00665">
    <property type="entry name" value="DHDPS_1"/>
    <property type="match status" value="1"/>
</dbReference>
<evidence type="ECO:0000256" key="9">
    <source>
        <dbReference type="ARBA" id="ARBA00023239"/>
    </source>
</evidence>
<evidence type="ECO:0000256" key="3">
    <source>
        <dbReference type="ARBA" id="ARBA00007592"/>
    </source>
</evidence>
<dbReference type="SMART" id="SM01130">
    <property type="entry name" value="DHDPS"/>
    <property type="match status" value="1"/>
</dbReference>
<dbReference type="InterPro" id="IPR020624">
    <property type="entry name" value="Schiff_base-form_aldolases_CS"/>
</dbReference>
<evidence type="ECO:0000256" key="2">
    <source>
        <dbReference type="ARBA" id="ARBA00005120"/>
    </source>
</evidence>
<dbReference type="PRINTS" id="PR00146">
    <property type="entry name" value="DHPICSNTHASE"/>
</dbReference>
<gene>
    <name evidence="12" type="primary">dapA</name>
    <name evidence="16" type="ORF">CDH04_01395</name>
    <name evidence="17" type="ORF">FZC43_01395</name>
</gene>
<keyword evidence="10 12" id="KW-0704">Schiff base</keyword>
<evidence type="ECO:0000313" key="16">
    <source>
        <dbReference type="EMBL" id="AXA33154.1"/>
    </source>
</evidence>
<evidence type="ECO:0000256" key="14">
    <source>
        <dbReference type="PIRSR" id="PIRSR001365-1"/>
    </source>
</evidence>
<name>A0A2Z4XWC6_9GAMM</name>
<evidence type="ECO:0000256" key="13">
    <source>
        <dbReference type="PIRNR" id="PIRNR001365"/>
    </source>
</evidence>
<organism evidence="16 18">
    <name type="scientific">Francisella adeliensis</name>
    <dbReference type="NCBI Taxonomy" id="2007306"/>
    <lineage>
        <taxon>Bacteria</taxon>
        <taxon>Pseudomonadati</taxon>
        <taxon>Pseudomonadota</taxon>
        <taxon>Gammaproteobacteria</taxon>
        <taxon>Thiotrichales</taxon>
        <taxon>Francisellaceae</taxon>
        <taxon>Francisella</taxon>
    </lineage>
</organism>
<dbReference type="PIRSF" id="PIRSF001365">
    <property type="entry name" value="DHDPS"/>
    <property type="match status" value="1"/>
</dbReference>
<dbReference type="KEGG" id="fad:CDH04_01395"/>
<dbReference type="PANTHER" id="PTHR12128">
    <property type="entry name" value="DIHYDRODIPICOLINATE SYNTHASE"/>
    <property type="match status" value="1"/>
</dbReference>
<evidence type="ECO:0000313" key="18">
    <source>
        <dbReference type="Proteomes" id="UP000251120"/>
    </source>
</evidence>
<evidence type="ECO:0000313" key="19">
    <source>
        <dbReference type="Proteomes" id="UP000681131"/>
    </source>
</evidence>
<dbReference type="InterPro" id="IPR013785">
    <property type="entry name" value="Aldolase_TIM"/>
</dbReference>
<evidence type="ECO:0000256" key="15">
    <source>
        <dbReference type="PIRSR" id="PIRSR001365-2"/>
    </source>
</evidence>
<reference evidence="17 19" key="2">
    <citation type="submission" date="2019-08" db="EMBL/GenBank/DDBJ databases">
        <title>Complete genome sequences of Francisella adeliensis (FSC1325 and FSC1326).</title>
        <authorList>
            <person name="Ohrman C."/>
            <person name="Uneklint I."/>
            <person name="Vallesi A."/>
            <person name="Karlsson L."/>
            <person name="Sjodin A."/>
        </authorList>
    </citation>
    <scope>NUCLEOTIDE SEQUENCE [LARGE SCALE GENOMIC DNA]</scope>
    <source>
        <strain evidence="17 19">FSC1325</strain>
    </source>
</reference>
<keyword evidence="19" id="KW-1185">Reference proteome</keyword>
<comment type="function">
    <text evidence="1 12">Catalyzes the condensation of (S)-aspartate-beta-semialdehyde [(S)-ASA] and pyruvate to 4-hydroxy-tetrahydrodipicolinate (HTPA).</text>
</comment>
<evidence type="ECO:0000256" key="12">
    <source>
        <dbReference type="HAMAP-Rule" id="MF_00418"/>
    </source>
</evidence>
<dbReference type="RefSeq" id="WP_112869327.1">
    <property type="nucleotide sequence ID" value="NZ_CP021781.1"/>
</dbReference>
<dbReference type="OrthoDB" id="9782828at2"/>
<evidence type="ECO:0000256" key="4">
    <source>
        <dbReference type="ARBA" id="ARBA00012086"/>
    </source>
</evidence>
<sequence length="293" mass="32819">MDINNNLYTAIITPMDENGKIDYTSFEKLLRFQANSKCGILILGSTGEALALSFEEQCKVVEFTCSLELDTPIMVGVGGYQLSQQIKWINFCNNQRIDSFLLVTPLYAKPGTLGQTSWFQSLLDTAQKPCILYNVPSRTGVNLSYDTLENLKNHKNLWAMKEASGDFERFANYTKIAPNLKMYSGEDAILPELVDNGAIGLISVISNIWPQQAKKYVQESTSKTIKDEVSQLWKQATAACFEVANPIPVKVWLAYKDIIKSNTLRAPLIANELNSIKNVNDADTLINTYYESI</sequence>
<dbReference type="InterPro" id="IPR005263">
    <property type="entry name" value="DapA"/>
</dbReference>
<evidence type="ECO:0000256" key="10">
    <source>
        <dbReference type="ARBA" id="ARBA00023270"/>
    </source>
</evidence>
<evidence type="ECO:0000256" key="6">
    <source>
        <dbReference type="ARBA" id="ARBA00022605"/>
    </source>
</evidence>
<dbReference type="InterPro" id="IPR020625">
    <property type="entry name" value="Schiff_base-form_aldolases_AS"/>
</dbReference>
<comment type="pathway">
    <text evidence="2 12">Amino-acid biosynthesis; L-lysine biosynthesis via DAP pathway; (S)-tetrahydrodipicolinate from L-aspartate: step 3/4.</text>
</comment>
<dbReference type="UniPathway" id="UPA00034">
    <property type="reaction ID" value="UER00017"/>
</dbReference>
<dbReference type="GO" id="GO:0005829">
    <property type="term" value="C:cytosol"/>
    <property type="evidence" value="ECO:0007669"/>
    <property type="project" value="TreeGrafter"/>
</dbReference>
<dbReference type="Proteomes" id="UP000681131">
    <property type="component" value="Chromosome"/>
</dbReference>
<keyword evidence="5 12" id="KW-0963">Cytoplasm</keyword>
<dbReference type="PROSITE" id="PS00666">
    <property type="entry name" value="DHDPS_2"/>
    <property type="match status" value="1"/>
</dbReference>
<evidence type="ECO:0000256" key="11">
    <source>
        <dbReference type="ARBA" id="ARBA00047836"/>
    </source>
</evidence>
<dbReference type="HAMAP" id="MF_00418">
    <property type="entry name" value="DapA"/>
    <property type="match status" value="1"/>
</dbReference>
<dbReference type="GO" id="GO:0019877">
    <property type="term" value="P:diaminopimelate biosynthetic process"/>
    <property type="evidence" value="ECO:0007669"/>
    <property type="project" value="UniProtKB-UniRule"/>
</dbReference>
<comment type="subunit">
    <text evidence="12">Homotetramer; dimer of dimers.</text>
</comment>
<dbReference type="PANTHER" id="PTHR12128:SF66">
    <property type="entry name" value="4-HYDROXY-2-OXOGLUTARATE ALDOLASE, MITOCHONDRIAL"/>
    <property type="match status" value="1"/>
</dbReference>
<feature type="binding site" evidence="12 15">
    <location>
        <position position="46"/>
    </location>
    <ligand>
        <name>pyruvate</name>
        <dbReference type="ChEBI" id="CHEBI:15361"/>
    </ligand>
</feature>
<dbReference type="EC" id="4.3.3.7" evidence="4 12"/>